<dbReference type="STRING" id="331657.A0A4U0X610"/>
<feature type="compositionally biased region" description="Low complexity" evidence="1">
    <location>
        <begin position="108"/>
        <end position="119"/>
    </location>
</feature>
<dbReference type="EMBL" id="NAJN01000535">
    <property type="protein sequence ID" value="TKA71894.1"/>
    <property type="molecule type" value="Genomic_DNA"/>
</dbReference>
<feature type="region of interest" description="Disordered" evidence="1">
    <location>
        <begin position="68"/>
        <end position="91"/>
    </location>
</feature>
<proteinExistence type="predicted"/>
<evidence type="ECO:0000313" key="2">
    <source>
        <dbReference type="EMBL" id="TKA71894.1"/>
    </source>
</evidence>
<organism evidence="2 3">
    <name type="scientific">Cryomyces minteri</name>
    <dbReference type="NCBI Taxonomy" id="331657"/>
    <lineage>
        <taxon>Eukaryota</taxon>
        <taxon>Fungi</taxon>
        <taxon>Dikarya</taxon>
        <taxon>Ascomycota</taxon>
        <taxon>Pezizomycotina</taxon>
        <taxon>Dothideomycetes</taxon>
        <taxon>Dothideomycetes incertae sedis</taxon>
        <taxon>Cryomyces</taxon>
    </lineage>
</organism>
<keyword evidence="3" id="KW-1185">Reference proteome</keyword>
<evidence type="ECO:0000256" key="1">
    <source>
        <dbReference type="SAM" id="MobiDB-lite"/>
    </source>
</evidence>
<dbReference type="Proteomes" id="UP000308768">
    <property type="component" value="Unassembled WGS sequence"/>
</dbReference>
<accession>A0A4U0X610</accession>
<feature type="region of interest" description="Disordered" evidence="1">
    <location>
        <begin position="516"/>
        <end position="538"/>
    </location>
</feature>
<dbReference type="AlphaFoldDB" id="A0A4U0X610"/>
<sequence length="563" mass="61760">MADCGPSNALQNFKQQTSADRSLHQDRLRSRQNPAQTFRSPGFNEGILDPEFEAFQAGLPSAPPEFQHFQQQQPHHLHPTSFNPSPGAPAWASDFQRLHISSPNLSVQQQSFRPQPQQQNASAWHQDFMRQQGTPPPPQLLHNPPQSMFSSFNMSGISGFSGYSVSSYAPGLSSIAQGKQRESETLEHFDDAAFEKAFDDAREEMMSEPKLTSGDVTDYQMQLLLLEQQNKARLRMARQETMSSEEQDGMLKANVTNQTLGEAQQRKQLMDDQESSSRHATDHLAAQAQLDAARAQGLNAVEHKFDLVASELYHPYEAAMDLPAEATPITAQAKNPSEANELAATAAQLLDSVADNTSQKFQESTFLALMRKLRDHEVVVQGDKMVEVSPTPLVSTTIHPAPTKSPLLPARLRSAGHLHTPPPEYITCKVFGMAAVTTTNPIPVTQQDQDIGRYQDGQAVVDLLNGPLHLDEGDAVMDSMSMSEEMRAMEESTMDMAPPPSHTITTPATWQMADAEPAHAADPPRGTRGANEARGARGFDVSGSASYVAGCFFRRDMEVAGMA</sequence>
<feature type="compositionally biased region" description="Polar residues" evidence="1">
    <location>
        <begin position="8"/>
        <end position="20"/>
    </location>
</feature>
<comment type="caution">
    <text evidence="2">The sequence shown here is derived from an EMBL/GenBank/DDBJ whole genome shotgun (WGS) entry which is preliminary data.</text>
</comment>
<protein>
    <submittedName>
        <fullName evidence="2">Uncharacterized protein</fullName>
    </submittedName>
</protein>
<gene>
    <name evidence="2" type="ORF">B0A49_04538</name>
</gene>
<dbReference type="Gene3D" id="6.10.280.230">
    <property type="match status" value="1"/>
</dbReference>
<name>A0A4U0X610_9PEZI</name>
<feature type="region of interest" description="Disordered" evidence="1">
    <location>
        <begin position="105"/>
        <end position="135"/>
    </location>
</feature>
<evidence type="ECO:0000313" key="3">
    <source>
        <dbReference type="Proteomes" id="UP000308768"/>
    </source>
</evidence>
<feature type="region of interest" description="Disordered" evidence="1">
    <location>
        <begin position="1"/>
        <end position="46"/>
    </location>
</feature>
<dbReference type="OrthoDB" id="5407351at2759"/>
<reference evidence="2 3" key="1">
    <citation type="submission" date="2017-03" db="EMBL/GenBank/DDBJ databases">
        <title>Genomes of endolithic fungi from Antarctica.</title>
        <authorList>
            <person name="Coleine C."/>
            <person name="Masonjones S."/>
            <person name="Stajich J.E."/>
        </authorList>
    </citation>
    <scope>NUCLEOTIDE SEQUENCE [LARGE SCALE GENOMIC DNA]</scope>
    <source>
        <strain evidence="2 3">CCFEE 5187</strain>
    </source>
</reference>